<sequence length="218" mass="24315">MRSPRLFRAVPLALVALVLAPQFVRADDTEDFLKPENWEGRTDLWKVDAKAKTVVGETTEDPKYNTFFCSKKKYSDFELSCKVQLRDGVGNSGVQIRSELFDAKLFKVKGPQVDVGKGYWGSLYGEGVGGMMKASSPDTIKKAVKESEFNDYLIIAKGTKITIKINGEAMVDQDFAKLPGKDAKDAPKDGIIAFQVHSGYPKMRVEFKDIKFTDLSKK</sequence>
<evidence type="ECO:0000256" key="1">
    <source>
        <dbReference type="SAM" id="SignalP"/>
    </source>
</evidence>
<dbReference type="AlphaFoldDB" id="A0A6P2CWU1"/>
<dbReference type="Gene3D" id="2.60.120.560">
    <property type="entry name" value="Exo-inulinase, domain 1"/>
    <property type="match status" value="1"/>
</dbReference>
<dbReference type="KEGG" id="gms:SOIL9_50990"/>
<accession>A0A6P2CWU1</accession>
<feature type="chain" id="PRO_5026653227" description="3-keto-alpha-glucoside-1,2-lyase/3-keto-2-hydroxy-glucal hydratase domain-containing protein" evidence="1">
    <location>
        <begin position="27"/>
        <end position="218"/>
    </location>
</feature>
<feature type="signal peptide" evidence="1">
    <location>
        <begin position="1"/>
        <end position="26"/>
    </location>
</feature>
<name>A0A6P2CWU1_9BACT</name>
<dbReference type="EMBL" id="LR593886">
    <property type="protein sequence ID" value="VTR92615.1"/>
    <property type="molecule type" value="Genomic_DNA"/>
</dbReference>
<dbReference type="Pfam" id="PF06439">
    <property type="entry name" value="3keto-disac_hyd"/>
    <property type="match status" value="1"/>
</dbReference>
<gene>
    <name evidence="3" type="ORF">SOIL9_50990</name>
</gene>
<organism evidence="3 4">
    <name type="scientific">Gemmata massiliana</name>
    <dbReference type="NCBI Taxonomy" id="1210884"/>
    <lineage>
        <taxon>Bacteria</taxon>
        <taxon>Pseudomonadati</taxon>
        <taxon>Planctomycetota</taxon>
        <taxon>Planctomycetia</taxon>
        <taxon>Gemmatales</taxon>
        <taxon>Gemmataceae</taxon>
        <taxon>Gemmata</taxon>
    </lineage>
</organism>
<dbReference type="GO" id="GO:0016787">
    <property type="term" value="F:hydrolase activity"/>
    <property type="evidence" value="ECO:0007669"/>
    <property type="project" value="InterPro"/>
</dbReference>
<protein>
    <recommendedName>
        <fullName evidence="2">3-keto-alpha-glucoside-1,2-lyase/3-keto-2-hydroxy-glucal hydratase domain-containing protein</fullName>
    </recommendedName>
</protein>
<feature type="domain" description="3-keto-alpha-glucoside-1,2-lyase/3-keto-2-hydroxy-glucal hydratase" evidence="2">
    <location>
        <begin position="36"/>
        <end position="212"/>
    </location>
</feature>
<keyword evidence="4" id="KW-1185">Reference proteome</keyword>
<reference evidence="3 4" key="1">
    <citation type="submission" date="2019-05" db="EMBL/GenBank/DDBJ databases">
        <authorList>
            <consortium name="Science for Life Laboratories"/>
        </authorList>
    </citation>
    <scope>NUCLEOTIDE SEQUENCE [LARGE SCALE GENOMIC DNA]</scope>
    <source>
        <strain evidence="3">Soil9</strain>
    </source>
</reference>
<keyword evidence="1" id="KW-0732">Signal</keyword>
<proteinExistence type="predicted"/>
<dbReference type="Proteomes" id="UP000464178">
    <property type="component" value="Chromosome"/>
</dbReference>
<evidence type="ECO:0000313" key="3">
    <source>
        <dbReference type="EMBL" id="VTR92615.1"/>
    </source>
</evidence>
<dbReference type="InterPro" id="IPR010496">
    <property type="entry name" value="AL/BT2_dom"/>
</dbReference>
<evidence type="ECO:0000313" key="4">
    <source>
        <dbReference type="Proteomes" id="UP000464178"/>
    </source>
</evidence>
<evidence type="ECO:0000259" key="2">
    <source>
        <dbReference type="Pfam" id="PF06439"/>
    </source>
</evidence>
<dbReference type="RefSeq" id="WP_162667451.1">
    <property type="nucleotide sequence ID" value="NZ_LR593886.1"/>
</dbReference>